<protein>
    <submittedName>
        <fullName evidence="1">DUF1667 domain-containing protein</fullName>
    </submittedName>
</protein>
<keyword evidence="2" id="KW-1185">Reference proteome</keyword>
<dbReference type="PANTHER" id="PTHR39450">
    <property type="entry name" value="MOLYBDOPTERIN OXIDOREDUCTASE, 4FE-4S CLUSTER-BINDING SUBUNIT"/>
    <property type="match status" value="1"/>
</dbReference>
<dbReference type="InterPro" id="IPR012460">
    <property type="entry name" value="DUF1667"/>
</dbReference>
<comment type="caution">
    <text evidence="1">The sequence shown here is derived from an EMBL/GenBank/DDBJ whole genome shotgun (WGS) entry which is preliminary data.</text>
</comment>
<sequence length="118" mass="12536">MKKFICIMCPKGCHLSVDEENEYQVSGNSCNKGVKYGKAEATNPIRVVTSTVVVNTGAKSARCSVKTADGIPKGSVKDAMKIINRVRLQAPVSIGDVVVENLLDTGVDLVATSNLPEI</sequence>
<gene>
    <name evidence="1" type="ORF">P7H59_07245</name>
</gene>
<dbReference type="RefSeq" id="WP_311819082.1">
    <property type="nucleotide sequence ID" value="NZ_JARQBN010000011.1"/>
</dbReference>
<dbReference type="InterPro" id="IPR036593">
    <property type="entry name" value="CPE0013-like_sf"/>
</dbReference>
<evidence type="ECO:0000313" key="1">
    <source>
        <dbReference type="EMBL" id="MDT2828254.1"/>
    </source>
</evidence>
<evidence type="ECO:0000313" key="2">
    <source>
        <dbReference type="Proteomes" id="UP001265301"/>
    </source>
</evidence>
<reference evidence="1 2" key="1">
    <citation type="submission" date="2023-03" db="EMBL/GenBank/DDBJ databases">
        <authorList>
            <person name="Shen W."/>
            <person name="Cai J."/>
        </authorList>
    </citation>
    <scope>NUCLEOTIDE SEQUENCE [LARGE SCALE GENOMIC DNA]</scope>
    <source>
        <strain evidence="1 2">B101</strain>
    </source>
</reference>
<dbReference type="SUPFAM" id="SSF160148">
    <property type="entry name" value="CPE0013-like"/>
    <property type="match status" value="1"/>
</dbReference>
<dbReference type="Gene3D" id="3.10.530.10">
    <property type="entry name" value="CPE0013-like"/>
    <property type="match status" value="1"/>
</dbReference>
<dbReference type="PANTHER" id="PTHR39450:SF1">
    <property type="entry name" value="DUF1667 DOMAIN-CONTAINING PROTEIN"/>
    <property type="match status" value="1"/>
</dbReference>
<name>A0ABU3FQK4_9ENTE</name>
<dbReference type="EMBL" id="JARQBN010000011">
    <property type="protein sequence ID" value="MDT2828254.1"/>
    <property type="molecule type" value="Genomic_DNA"/>
</dbReference>
<organism evidence="1 2">
    <name type="scientific">Enterococcus viikkiensis</name>
    <dbReference type="NCBI Taxonomy" id="930854"/>
    <lineage>
        <taxon>Bacteria</taxon>
        <taxon>Bacillati</taxon>
        <taxon>Bacillota</taxon>
        <taxon>Bacilli</taxon>
        <taxon>Lactobacillales</taxon>
        <taxon>Enterococcaceae</taxon>
        <taxon>Enterococcus</taxon>
    </lineage>
</organism>
<proteinExistence type="predicted"/>
<dbReference type="Proteomes" id="UP001265301">
    <property type="component" value="Unassembled WGS sequence"/>
</dbReference>
<dbReference type="Pfam" id="PF07892">
    <property type="entry name" value="DUF1667"/>
    <property type="match status" value="1"/>
</dbReference>
<accession>A0ABU3FQK4</accession>